<proteinExistence type="inferred from homology"/>
<dbReference type="AlphaFoldDB" id="A0AAJ0M7R9"/>
<dbReference type="Pfam" id="PF13622">
    <property type="entry name" value="4HBT_3"/>
    <property type="match status" value="1"/>
</dbReference>
<evidence type="ECO:0000313" key="6">
    <source>
        <dbReference type="Proteomes" id="UP001275084"/>
    </source>
</evidence>
<comment type="similarity">
    <text evidence="1">Belongs to the C/M/P thioester hydrolase family.</text>
</comment>
<evidence type="ECO:0000259" key="3">
    <source>
        <dbReference type="Pfam" id="PF13622"/>
    </source>
</evidence>
<dbReference type="GO" id="GO:0009062">
    <property type="term" value="P:fatty acid catabolic process"/>
    <property type="evidence" value="ECO:0007669"/>
    <property type="project" value="TreeGrafter"/>
</dbReference>
<dbReference type="InterPro" id="IPR003703">
    <property type="entry name" value="Acyl_CoA_thio"/>
</dbReference>
<dbReference type="PANTHER" id="PTHR11066">
    <property type="entry name" value="ACYL-COA THIOESTERASE"/>
    <property type="match status" value="1"/>
</dbReference>
<dbReference type="EMBL" id="JAUIQD010000009">
    <property type="protein sequence ID" value="KAK3339765.1"/>
    <property type="molecule type" value="Genomic_DNA"/>
</dbReference>
<dbReference type="SUPFAM" id="SSF54637">
    <property type="entry name" value="Thioesterase/thiol ester dehydrase-isomerase"/>
    <property type="match status" value="2"/>
</dbReference>
<keyword evidence="2" id="KW-0378">Hydrolase</keyword>
<evidence type="ECO:0000256" key="1">
    <source>
        <dbReference type="ARBA" id="ARBA00006538"/>
    </source>
</evidence>
<feature type="domain" description="Acyl-CoA thioesterase-like N-terminal HotDog" evidence="3">
    <location>
        <begin position="48"/>
        <end position="131"/>
    </location>
</feature>
<evidence type="ECO:0000259" key="4">
    <source>
        <dbReference type="Pfam" id="PF20789"/>
    </source>
</evidence>
<dbReference type="GO" id="GO:0005782">
    <property type="term" value="C:peroxisomal matrix"/>
    <property type="evidence" value="ECO:0007669"/>
    <property type="project" value="UniProtKB-SubCell"/>
</dbReference>
<keyword evidence="6" id="KW-1185">Reference proteome</keyword>
<dbReference type="GO" id="GO:0006637">
    <property type="term" value="P:acyl-CoA metabolic process"/>
    <property type="evidence" value="ECO:0007669"/>
    <property type="project" value="InterPro"/>
</dbReference>
<protein>
    <submittedName>
        <fullName evidence="5">Thioesterase-like superfamily-domain-containing protein</fullName>
    </submittedName>
</protein>
<feature type="domain" description="Acyl-CoA thioesterase-like C-terminal" evidence="4">
    <location>
        <begin position="253"/>
        <end position="352"/>
    </location>
</feature>
<evidence type="ECO:0000313" key="5">
    <source>
        <dbReference type="EMBL" id="KAK3339765.1"/>
    </source>
</evidence>
<dbReference type="Pfam" id="PF20789">
    <property type="entry name" value="4HBT_3C"/>
    <property type="match status" value="1"/>
</dbReference>
<organism evidence="5 6">
    <name type="scientific">Lasiosphaeria hispida</name>
    <dbReference type="NCBI Taxonomy" id="260671"/>
    <lineage>
        <taxon>Eukaryota</taxon>
        <taxon>Fungi</taxon>
        <taxon>Dikarya</taxon>
        <taxon>Ascomycota</taxon>
        <taxon>Pezizomycotina</taxon>
        <taxon>Sordariomycetes</taxon>
        <taxon>Sordariomycetidae</taxon>
        <taxon>Sordariales</taxon>
        <taxon>Lasiosphaeriaceae</taxon>
        <taxon>Lasiosphaeria</taxon>
    </lineage>
</organism>
<evidence type="ECO:0000256" key="2">
    <source>
        <dbReference type="ARBA" id="ARBA00022801"/>
    </source>
</evidence>
<reference evidence="5" key="1">
    <citation type="journal article" date="2023" name="Mol. Phylogenet. Evol.">
        <title>Genome-scale phylogeny and comparative genomics of the fungal order Sordariales.</title>
        <authorList>
            <person name="Hensen N."/>
            <person name="Bonometti L."/>
            <person name="Westerberg I."/>
            <person name="Brannstrom I.O."/>
            <person name="Guillou S."/>
            <person name="Cros-Aarteil S."/>
            <person name="Calhoun S."/>
            <person name="Haridas S."/>
            <person name="Kuo A."/>
            <person name="Mondo S."/>
            <person name="Pangilinan J."/>
            <person name="Riley R."/>
            <person name="LaButti K."/>
            <person name="Andreopoulos B."/>
            <person name="Lipzen A."/>
            <person name="Chen C."/>
            <person name="Yan M."/>
            <person name="Daum C."/>
            <person name="Ng V."/>
            <person name="Clum A."/>
            <person name="Steindorff A."/>
            <person name="Ohm R.A."/>
            <person name="Martin F."/>
            <person name="Silar P."/>
            <person name="Natvig D.O."/>
            <person name="Lalanne C."/>
            <person name="Gautier V."/>
            <person name="Ament-Velasquez S.L."/>
            <person name="Kruys A."/>
            <person name="Hutchinson M.I."/>
            <person name="Powell A.J."/>
            <person name="Barry K."/>
            <person name="Miller A.N."/>
            <person name="Grigoriev I.V."/>
            <person name="Debuchy R."/>
            <person name="Gladieux P."/>
            <person name="Hiltunen Thoren M."/>
            <person name="Johannesson H."/>
        </authorList>
    </citation>
    <scope>NUCLEOTIDE SEQUENCE</scope>
    <source>
        <strain evidence="5">CBS 955.72</strain>
    </source>
</reference>
<reference evidence="5" key="2">
    <citation type="submission" date="2023-06" db="EMBL/GenBank/DDBJ databases">
        <authorList>
            <consortium name="Lawrence Berkeley National Laboratory"/>
            <person name="Haridas S."/>
            <person name="Hensen N."/>
            <person name="Bonometti L."/>
            <person name="Westerberg I."/>
            <person name="Brannstrom I.O."/>
            <person name="Guillou S."/>
            <person name="Cros-Aarteil S."/>
            <person name="Calhoun S."/>
            <person name="Kuo A."/>
            <person name="Mondo S."/>
            <person name="Pangilinan J."/>
            <person name="Riley R."/>
            <person name="Labutti K."/>
            <person name="Andreopoulos B."/>
            <person name="Lipzen A."/>
            <person name="Chen C."/>
            <person name="Yanf M."/>
            <person name="Daum C."/>
            <person name="Ng V."/>
            <person name="Clum A."/>
            <person name="Steindorff A."/>
            <person name="Ohm R."/>
            <person name="Martin F."/>
            <person name="Silar P."/>
            <person name="Natvig D."/>
            <person name="Lalanne C."/>
            <person name="Gautier V."/>
            <person name="Ament-Velasquez S.L."/>
            <person name="Kruys A."/>
            <person name="Hutchinson M.I."/>
            <person name="Powell A.J."/>
            <person name="Barry K."/>
            <person name="Miller A.N."/>
            <person name="Grigoriev I.V."/>
            <person name="Debuchy R."/>
            <person name="Gladieux P."/>
            <person name="Thoren M.H."/>
            <person name="Johannesson H."/>
        </authorList>
    </citation>
    <scope>NUCLEOTIDE SEQUENCE</scope>
    <source>
        <strain evidence="5">CBS 955.72</strain>
    </source>
</reference>
<dbReference type="Proteomes" id="UP001275084">
    <property type="component" value="Unassembled WGS sequence"/>
</dbReference>
<sequence>MASEQGTRLPFQEALKLVRLPPEPASQGSAQRFMSIRAAYLPGSDIVSPMPRVHKAAYGGHVYAQAGLAVCQAWRELEDQKGVKPASRFGLHTMHGYFTSIGLPDRPFVYSVTPTTAARSISTLSVTAYQPTTPSTNPQHDHFPPADAALPPGPTCFTAMCSLKLPEAHSGGLLIQEDSPQKRYASILGTRQPAEWPPAPPVDIDGIVDAVGADLVGNFPVVDMKKVGMTAWNEGKPVHERVELILYRLLKPLPAENANEHLLVHAFTVDRNGLLMAGNHIGFGWSLGKAASLSYSFVVHVNADEAVIRYGEDEWWVQEATFPCVGAGRGIVMSKIWSPEGLHVATEYQDGLIRTFEPREPREEKL</sequence>
<gene>
    <name evidence="5" type="ORF">B0T25DRAFT_363124</name>
</gene>
<comment type="caution">
    <text evidence="5">The sequence shown here is derived from an EMBL/GenBank/DDBJ whole genome shotgun (WGS) entry which is preliminary data.</text>
</comment>
<accession>A0AAJ0M7R9</accession>
<dbReference type="InterPro" id="IPR042171">
    <property type="entry name" value="Acyl-CoA_hotdog"/>
</dbReference>
<dbReference type="Gene3D" id="2.40.160.210">
    <property type="entry name" value="Acyl-CoA thioesterase, double hotdog domain"/>
    <property type="match status" value="1"/>
</dbReference>
<dbReference type="InterPro" id="IPR049449">
    <property type="entry name" value="TesB_ACOT8-like_N"/>
</dbReference>
<dbReference type="InterPro" id="IPR029069">
    <property type="entry name" value="HotDog_dom_sf"/>
</dbReference>
<dbReference type="GO" id="GO:0047617">
    <property type="term" value="F:fatty acyl-CoA hydrolase activity"/>
    <property type="evidence" value="ECO:0007669"/>
    <property type="project" value="InterPro"/>
</dbReference>
<dbReference type="CDD" id="cd03444">
    <property type="entry name" value="Thioesterase_II_repeat1"/>
    <property type="match status" value="1"/>
</dbReference>
<name>A0AAJ0M7R9_9PEZI</name>
<dbReference type="PANTHER" id="PTHR11066:SF64">
    <property type="entry name" value="ACYL-COA THIOESTERASE (AFU_ORTHOLOGUE AFUA_1G12060)"/>
    <property type="match status" value="1"/>
</dbReference>
<dbReference type="InterPro" id="IPR049450">
    <property type="entry name" value="ACOT8-like_C"/>
</dbReference>